<evidence type="ECO:0000256" key="1">
    <source>
        <dbReference type="SAM" id="MobiDB-lite"/>
    </source>
</evidence>
<name>A0A8A4TR95_SULCO</name>
<dbReference type="KEGG" id="scor:J3U87_04470"/>
<dbReference type="EMBL" id="CP071793">
    <property type="protein sequence ID" value="QTD51704.1"/>
    <property type="molecule type" value="Genomic_DNA"/>
</dbReference>
<dbReference type="Proteomes" id="UP000663929">
    <property type="component" value="Chromosome"/>
</dbReference>
<evidence type="ECO:0000313" key="2">
    <source>
        <dbReference type="EMBL" id="QTD51704.1"/>
    </source>
</evidence>
<evidence type="ECO:0000313" key="3">
    <source>
        <dbReference type="Proteomes" id="UP000663929"/>
    </source>
</evidence>
<dbReference type="AlphaFoldDB" id="A0A8A4TR95"/>
<gene>
    <name evidence="2" type="ORF">J3U87_04470</name>
</gene>
<sequence>MSVKLHGLHRQNSTQQIQTGHTNPLGLKKSRARASSLPDVTKDGHVASTTPAKKVSMTKAKEANAKRVQILQLQVNIAKQPQLHNSKGAIDTKARAVFDAYTKIHLDNVSDNRPGTAKVYTLPEFFWSEYGTAFNQELHDYTLAKIQEYASNPIFEDAVFVLGTMVTAQRPESLKQLDETDVQFLGEQLGKDLSNAYQEATSTADEVYKKPSKARILLATAGDMFNDELRHAGLSPDSTPDEISKAGFDRKGAMQSVTQRLKTMNAHASAMKELHAIHDSKWPDDKQIATFNHLVAKGQFAEARALMKPLTMPYHSSKSADRALKDATLQKMAAFFKAAGSSVEANVLMQDFRKNFYPNLLNSQERTGIDSRIRTMDLKSMSTGKRAYRDFFRIRDSSSMFKSFDNKAIIVEGGKDGKMDFVSKVHPSDIDSPAYERVAYSSRSQFNTVANAAFRHESFQSSIIKAHPQNNLRDVKLKAQEAHVDGDSFLFEAPKTGLKLGVAICRDYSSKAYQQIANSSLKGRIDHLQVVSAGVDELVASKGRAKTSIALNDGLSQMPRSVGFQKQDPFKQKGGVTHVVNYDASTGEYDIQPNTKKATLDTAPIGFSRSFSMDVSPPFHLKGHDASSIGSYDDTTNATMNPLLEKTISSASNTMELLHDQLDTANYFEARVKAEKQKGMGADYTDILTDINNDPYLKAHNGNQDVTSEEEATALLNSFIPDVKKELKNAQKIYSDAVKFQERIAMDRLQHY</sequence>
<keyword evidence="3" id="KW-1185">Reference proteome</keyword>
<protein>
    <submittedName>
        <fullName evidence="2">Uncharacterized protein</fullName>
    </submittedName>
</protein>
<dbReference type="RefSeq" id="WP_237381830.1">
    <property type="nucleotide sequence ID" value="NZ_CP071793.1"/>
</dbReference>
<accession>A0A8A4TR95</accession>
<proteinExistence type="predicted"/>
<feature type="compositionally biased region" description="Polar residues" evidence="1">
    <location>
        <begin position="10"/>
        <end position="22"/>
    </location>
</feature>
<organism evidence="2 3">
    <name type="scientific">Sulfidibacter corallicola</name>
    <dbReference type="NCBI Taxonomy" id="2818388"/>
    <lineage>
        <taxon>Bacteria</taxon>
        <taxon>Pseudomonadati</taxon>
        <taxon>Acidobacteriota</taxon>
        <taxon>Holophagae</taxon>
        <taxon>Acanthopleuribacterales</taxon>
        <taxon>Acanthopleuribacteraceae</taxon>
        <taxon>Sulfidibacter</taxon>
    </lineage>
</organism>
<reference evidence="2" key="1">
    <citation type="submission" date="2021-03" db="EMBL/GenBank/DDBJ databases">
        <title>Acanthopleuribacteraceae sp. M133.</title>
        <authorList>
            <person name="Wang G."/>
        </authorList>
    </citation>
    <scope>NUCLEOTIDE SEQUENCE</scope>
    <source>
        <strain evidence="2">M133</strain>
    </source>
</reference>
<feature type="region of interest" description="Disordered" evidence="1">
    <location>
        <begin position="1"/>
        <end position="52"/>
    </location>
</feature>